<protein>
    <submittedName>
        <fullName evidence="1">Uncharacterized protein</fullName>
    </submittedName>
</protein>
<accession>A0A319CIJ9</accession>
<reference evidence="1 2" key="1">
    <citation type="submission" date="2016-12" db="EMBL/GenBank/DDBJ databases">
        <title>The genomes of Aspergillus section Nigri reveals drivers in fungal speciation.</title>
        <authorList>
            <consortium name="DOE Joint Genome Institute"/>
            <person name="Vesth T.C."/>
            <person name="Nybo J."/>
            <person name="Theobald S."/>
            <person name="Brandl J."/>
            <person name="Frisvad J.C."/>
            <person name="Nielsen K.F."/>
            <person name="Lyhne E.K."/>
            <person name="Kogle M.E."/>
            <person name="Kuo A."/>
            <person name="Riley R."/>
            <person name="Clum A."/>
            <person name="Nolan M."/>
            <person name="Lipzen A."/>
            <person name="Salamov A."/>
            <person name="Henrissat B."/>
            <person name="Wiebenga A."/>
            <person name="De Vries R.P."/>
            <person name="Grigoriev I.V."/>
            <person name="Mortensen U.H."/>
            <person name="Andersen M.R."/>
            <person name="Baker S.E."/>
        </authorList>
    </citation>
    <scope>NUCLEOTIDE SEQUENCE [LARGE SCALE GENOMIC DNA]</scope>
    <source>
        <strain evidence="1 2">CBS 121591</strain>
    </source>
</reference>
<dbReference type="EMBL" id="KZ821728">
    <property type="protein sequence ID" value="PYH78513.1"/>
    <property type="molecule type" value="Genomic_DNA"/>
</dbReference>
<evidence type="ECO:0000313" key="1">
    <source>
        <dbReference type="EMBL" id="PYH78513.1"/>
    </source>
</evidence>
<gene>
    <name evidence="1" type="ORF">BO82DRAFT_154788</name>
</gene>
<sequence length="140" mass="15291">MDAHDKQQAPVSELLQSTPVPIAQLSPSLDNLPHNSVRGVVALLWPYSSSTRSISLLLAEPDFRLRRSGGQVRVVFHGPVAEEVAKSQVGIGDNVYLSLHGSRLTDNDPKVLTPGKSVAWDVHFETTVLVEVSETTENRK</sequence>
<dbReference type="RefSeq" id="XP_025488713.1">
    <property type="nucleotide sequence ID" value="XM_025630194.1"/>
</dbReference>
<proteinExistence type="predicted"/>
<dbReference type="GeneID" id="37132935"/>
<evidence type="ECO:0000313" key="2">
    <source>
        <dbReference type="Proteomes" id="UP000248340"/>
    </source>
</evidence>
<keyword evidence="2" id="KW-1185">Reference proteome</keyword>
<organism evidence="1 2">
    <name type="scientific">Aspergillus uvarum CBS 121591</name>
    <dbReference type="NCBI Taxonomy" id="1448315"/>
    <lineage>
        <taxon>Eukaryota</taxon>
        <taxon>Fungi</taxon>
        <taxon>Dikarya</taxon>
        <taxon>Ascomycota</taxon>
        <taxon>Pezizomycotina</taxon>
        <taxon>Eurotiomycetes</taxon>
        <taxon>Eurotiomycetidae</taxon>
        <taxon>Eurotiales</taxon>
        <taxon>Aspergillaceae</taxon>
        <taxon>Aspergillus</taxon>
        <taxon>Aspergillus subgen. Circumdati</taxon>
    </lineage>
</organism>
<dbReference type="VEuPathDB" id="FungiDB:BO82DRAFT_154788"/>
<dbReference type="AlphaFoldDB" id="A0A319CIJ9"/>
<dbReference type="OrthoDB" id="5363079at2759"/>
<name>A0A319CIJ9_9EURO</name>
<dbReference type="Proteomes" id="UP000248340">
    <property type="component" value="Unassembled WGS sequence"/>
</dbReference>